<dbReference type="Proteomes" id="UP000650605">
    <property type="component" value="Unassembled WGS sequence"/>
</dbReference>
<dbReference type="EMBL" id="JAEHFQ010000001">
    <property type="protein sequence ID" value="MBM0631983.1"/>
    <property type="molecule type" value="Genomic_DNA"/>
</dbReference>
<evidence type="ECO:0008006" key="3">
    <source>
        <dbReference type="Google" id="ProtNLM"/>
    </source>
</evidence>
<comment type="caution">
    <text evidence="1">The sequence shown here is derived from an EMBL/GenBank/DDBJ whole genome shotgun (WGS) entry which is preliminary data.</text>
</comment>
<reference evidence="1" key="1">
    <citation type="submission" date="2020-12" db="EMBL/GenBank/DDBJ databases">
        <title>Paenibacillus polymyxa LMG 27872: a double-edged sword.</title>
        <authorList>
            <person name="Langendries S."/>
            <person name="Garcia Mendez S."/>
            <person name="Beirinckx S."/>
            <person name="Viaene T."/>
            <person name="Baeyen S."/>
            <person name="Goeminne G."/>
            <person name="Willems A."/>
            <person name="Debode J."/>
            <person name="Goormachtig S."/>
        </authorList>
    </citation>
    <scope>NUCLEOTIDE SEQUENCE</scope>
    <source>
        <strain evidence="1">LMG 27872</strain>
    </source>
</reference>
<name>A0A8I1IS04_PAEPO</name>
<organism evidence="1 2">
    <name type="scientific">Paenibacillus polymyxa</name>
    <name type="common">Bacillus polymyxa</name>
    <dbReference type="NCBI Taxonomy" id="1406"/>
    <lineage>
        <taxon>Bacteria</taxon>
        <taxon>Bacillati</taxon>
        <taxon>Bacillota</taxon>
        <taxon>Bacilli</taxon>
        <taxon>Bacillales</taxon>
        <taxon>Paenibacillaceae</taxon>
        <taxon>Paenibacillus</taxon>
    </lineage>
</organism>
<protein>
    <recommendedName>
        <fullName evidence="3">Head fiber protein</fullName>
    </recommendedName>
</protein>
<evidence type="ECO:0000313" key="1">
    <source>
        <dbReference type="EMBL" id="MBM0631983.1"/>
    </source>
</evidence>
<proteinExistence type="predicted"/>
<dbReference type="AlphaFoldDB" id="A0A8I1IS04"/>
<evidence type="ECO:0000313" key="2">
    <source>
        <dbReference type="Proteomes" id="UP000650605"/>
    </source>
</evidence>
<accession>A0A8I1IS04</accession>
<gene>
    <name evidence="1" type="ORF">JDW19_02420</name>
</gene>
<dbReference type="Gene3D" id="6.10.140.1630">
    <property type="match status" value="1"/>
</dbReference>
<sequence length="134" mass="13465">MLSEKRSPNYVTVIPAANATKLPEKRQQDYVVFVDDTGKPVDIGGGGSSSVAWADITGKPATFAPTIGTTATTAAAGNHTHTIANVTGLQAALDAKLTASKAATQANSTATDVAGVVSDLNALLAKLKAAGIMA</sequence>